<comment type="caution">
    <text evidence="3">The sequence shown here is derived from an EMBL/GenBank/DDBJ whole genome shotgun (WGS) entry which is preliminary data.</text>
</comment>
<keyword evidence="2" id="KW-0812">Transmembrane</keyword>
<feature type="compositionally biased region" description="Polar residues" evidence="1">
    <location>
        <begin position="15"/>
        <end position="25"/>
    </location>
</feature>
<dbReference type="NCBIfam" id="NF037947">
    <property type="entry name" value="holin_4"/>
    <property type="match status" value="1"/>
</dbReference>
<evidence type="ECO:0000256" key="1">
    <source>
        <dbReference type="SAM" id="MobiDB-lite"/>
    </source>
</evidence>
<dbReference type="EMBL" id="JBHSFA010000005">
    <property type="protein sequence ID" value="MFC4542325.1"/>
    <property type="molecule type" value="Genomic_DNA"/>
</dbReference>
<feature type="transmembrane region" description="Helical" evidence="2">
    <location>
        <begin position="80"/>
        <end position="103"/>
    </location>
</feature>
<dbReference type="Proteomes" id="UP001595898">
    <property type="component" value="Unassembled WGS sequence"/>
</dbReference>
<dbReference type="AlphaFoldDB" id="A0ABD5PP00"/>
<protein>
    <submittedName>
        <fullName evidence="3">Bacteriophage holin</fullName>
    </submittedName>
</protein>
<dbReference type="RefSeq" id="WP_382182014.1">
    <property type="nucleotide sequence ID" value="NZ_JALIQP010000004.1"/>
</dbReference>
<gene>
    <name evidence="3" type="ORF">ACFO5R_10340</name>
</gene>
<feature type="region of interest" description="Disordered" evidence="1">
    <location>
        <begin position="1"/>
        <end position="25"/>
    </location>
</feature>
<keyword evidence="2" id="KW-1133">Transmembrane helix</keyword>
<evidence type="ECO:0000256" key="2">
    <source>
        <dbReference type="SAM" id="Phobius"/>
    </source>
</evidence>
<proteinExistence type="predicted"/>
<keyword evidence="4" id="KW-1185">Reference proteome</keyword>
<feature type="transmembrane region" description="Helical" evidence="2">
    <location>
        <begin position="35"/>
        <end position="59"/>
    </location>
</feature>
<evidence type="ECO:0000313" key="3">
    <source>
        <dbReference type="EMBL" id="MFC4542325.1"/>
    </source>
</evidence>
<reference evidence="3 4" key="1">
    <citation type="journal article" date="2019" name="Int. J. Syst. Evol. Microbiol.">
        <title>The Global Catalogue of Microorganisms (GCM) 10K type strain sequencing project: providing services to taxonomists for standard genome sequencing and annotation.</title>
        <authorList>
            <consortium name="The Broad Institute Genomics Platform"/>
            <consortium name="The Broad Institute Genome Sequencing Center for Infectious Disease"/>
            <person name="Wu L."/>
            <person name="Ma J."/>
        </authorList>
    </citation>
    <scope>NUCLEOTIDE SEQUENCE [LARGE SCALE GENOMIC DNA]</scope>
    <source>
        <strain evidence="3 4">WLHS5</strain>
    </source>
</reference>
<keyword evidence="2" id="KW-0472">Membrane</keyword>
<name>A0ABD5PP00_9EURY</name>
<sequence length="109" mass="11875">MSNWKGTTREKSDSEAMQASHQTAISESSQLAPNALGLACGIFWAGAVASIGTTARVGWGKRWEELLADMYRGFSETWSGLVIGAIWAFLDGYSSGYIVASLYNRFLQD</sequence>
<accession>A0ABD5PP00</accession>
<evidence type="ECO:0000313" key="4">
    <source>
        <dbReference type="Proteomes" id="UP001595898"/>
    </source>
</evidence>
<organism evidence="3 4">
    <name type="scientific">Halosolutus amylolyticus</name>
    <dbReference type="NCBI Taxonomy" id="2932267"/>
    <lineage>
        <taxon>Archaea</taxon>
        <taxon>Methanobacteriati</taxon>
        <taxon>Methanobacteriota</taxon>
        <taxon>Stenosarchaea group</taxon>
        <taxon>Halobacteria</taxon>
        <taxon>Halobacteriales</taxon>
        <taxon>Natrialbaceae</taxon>
        <taxon>Halosolutus</taxon>
    </lineage>
</organism>